<dbReference type="InterPro" id="IPR002711">
    <property type="entry name" value="HNH"/>
</dbReference>
<evidence type="ECO:0000313" key="3">
    <source>
        <dbReference type="Proteomes" id="UP001500839"/>
    </source>
</evidence>
<dbReference type="Proteomes" id="UP001500839">
    <property type="component" value="Unassembled WGS sequence"/>
</dbReference>
<comment type="caution">
    <text evidence="2">The sequence shown here is derived from an EMBL/GenBank/DDBJ whole genome shotgun (WGS) entry which is preliminary data.</text>
</comment>
<name>A0ABP9C6X8_9ACTN</name>
<dbReference type="RefSeq" id="WP_200174824.1">
    <property type="nucleotide sequence ID" value="NZ_BAABKQ010000001.1"/>
</dbReference>
<dbReference type="Pfam" id="PF01844">
    <property type="entry name" value="HNH"/>
    <property type="match status" value="1"/>
</dbReference>
<keyword evidence="2" id="KW-0255">Endonuclease</keyword>
<sequence length="425" mass="45693">MSGDSTTQFEGERNIADDDSDIKEVERELCTLAAHIAAATARFLILLSQFDRRGGWNCIGVLSCAHWLSWRCGINLRTARDQVRVARRLEALPLTRAAFVGGTLSYSKVRAITRVATPETEADLVESARGATASQLERLVRGLRSVPVPQPDKDVRPPEHRLSHRWDSETGDLVVSGRLSAADGKVLLAALTRAEFERRRTCGDEPDLTGPPPADAAPAVVAMAETMLAVADAPADAPASEVSFVVDHTGAHVEDGPALGDAAAATVICSASGRRIDAEGGRILRFGRRRRLPSSAQLRALHLRDGGCRHPACGRTRFLHAHHVRPWSHGGATDLDNLILLCGTCHRSLHEGAFGIDALGGQRFVFRAGAIVDAAPAMTGDPDAIRNPSVDAGSLTPDWDGKPLDLHYAVSVLAEAWERDRRRAA</sequence>
<organism evidence="2 3">
    <name type="scientific">Tomitella cavernea</name>
    <dbReference type="NCBI Taxonomy" id="1387982"/>
    <lineage>
        <taxon>Bacteria</taxon>
        <taxon>Bacillati</taxon>
        <taxon>Actinomycetota</taxon>
        <taxon>Actinomycetes</taxon>
        <taxon>Mycobacteriales</taxon>
        <taxon>Tomitella</taxon>
    </lineage>
</organism>
<dbReference type="GO" id="GO:0004519">
    <property type="term" value="F:endonuclease activity"/>
    <property type="evidence" value="ECO:0007669"/>
    <property type="project" value="UniProtKB-KW"/>
</dbReference>
<accession>A0ABP9C6X8</accession>
<gene>
    <name evidence="2" type="ORF">GCM10023353_03780</name>
</gene>
<reference evidence="3" key="1">
    <citation type="journal article" date="2019" name="Int. J. Syst. Evol. Microbiol.">
        <title>The Global Catalogue of Microorganisms (GCM) 10K type strain sequencing project: providing services to taxonomists for standard genome sequencing and annotation.</title>
        <authorList>
            <consortium name="The Broad Institute Genomics Platform"/>
            <consortium name="The Broad Institute Genome Sequencing Center for Infectious Disease"/>
            <person name="Wu L."/>
            <person name="Ma J."/>
        </authorList>
    </citation>
    <scope>NUCLEOTIDE SEQUENCE [LARGE SCALE GENOMIC DNA]</scope>
    <source>
        <strain evidence="3">JCM 18542</strain>
    </source>
</reference>
<dbReference type="EMBL" id="BAABKQ010000001">
    <property type="protein sequence ID" value="GAA4804488.1"/>
    <property type="molecule type" value="Genomic_DNA"/>
</dbReference>
<dbReference type="CDD" id="cd00085">
    <property type="entry name" value="HNHc"/>
    <property type="match status" value="1"/>
</dbReference>
<dbReference type="Gene3D" id="1.10.30.50">
    <property type="match status" value="1"/>
</dbReference>
<dbReference type="SMART" id="SM00507">
    <property type="entry name" value="HNHc"/>
    <property type="match status" value="1"/>
</dbReference>
<keyword evidence="2" id="KW-0540">Nuclease</keyword>
<dbReference type="InterPro" id="IPR003615">
    <property type="entry name" value="HNH_nuc"/>
</dbReference>
<protein>
    <submittedName>
        <fullName evidence="2">HNH endonuclease signature motif containing protein</fullName>
    </submittedName>
</protein>
<keyword evidence="2" id="KW-0378">Hydrolase</keyword>
<evidence type="ECO:0000313" key="2">
    <source>
        <dbReference type="EMBL" id="GAA4804488.1"/>
    </source>
</evidence>
<feature type="domain" description="HNH nuclease" evidence="1">
    <location>
        <begin position="296"/>
        <end position="347"/>
    </location>
</feature>
<proteinExistence type="predicted"/>
<keyword evidence="3" id="KW-1185">Reference proteome</keyword>
<evidence type="ECO:0000259" key="1">
    <source>
        <dbReference type="SMART" id="SM00507"/>
    </source>
</evidence>